<dbReference type="InterPro" id="IPR002838">
    <property type="entry name" value="AIM24"/>
</dbReference>
<comment type="caution">
    <text evidence="1">The sequence shown here is derived from an EMBL/GenBank/DDBJ whole genome shotgun (WGS) entry which is preliminary data.</text>
</comment>
<reference evidence="1 2" key="1">
    <citation type="submission" date="2019-03" db="EMBL/GenBank/DDBJ databases">
        <title>Genomic Encyclopedia of Type Strains, Phase IV (KMG-IV): sequencing the most valuable type-strain genomes for metagenomic binning, comparative biology and taxonomic classification.</title>
        <authorList>
            <person name="Goeker M."/>
        </authorList>
    </citation>
    <scope>NUCLEOTIDE SEQUENCE [LARGE SCALE GENOMIC DNA]</scope>
    <source>
        <strain evidence="1 2">DSM 45707</strain>
    </source>
</reference>
<gene>
    <name evidence="1" type="ORF">EDD58_102510</name>
</gene>
<protein>
    <submittedName>
        <fullName evidence="1">Uncharacterized protein (AIM24 family)</fullName>
    </submittedName>
</protein>
<organism evidence="1 2">
    <name type="scientific">Hazenella coriacea</name>
    <dbReference type="NCBI Taxonomy" id="1179467"/>
    <lineage>
        <taxon>Bacteria</taxon>
        <taxon>Bacillati</taxon>
        <taxon>Bacillota</taxon>
        <taxon>Bacilli</taxon>
        <taxon>Bacillales</taxon>
        <taxon>Thermoactinomycetaceae</taxon>
        <taxon>Hazenella</taxon>
    </lineage>
</organism>
<evidence type="ECO:0000313" key="2">
    <source>
        <dbReference type="Proteomes" id="UP000294937"/>
    </source>
</evidence>
<dbReference type="EMBL" id="SMAG01000002">
    <property type="protein sequence ID" value="TCS95926.1"/>
    <property type="molecule type" value="Genomic_DNA"/>
</dbReference>
<dbReference type="InterPro" id="IPR036983">
    <property type="entry name" value="AIM24_sf"/>
</dbReference>
<dbReference type="Pfam" id="PF01987">
    <property type="entry name" value="AIM24"/>
    <property type="match status" value="1"/>
</dbReference>
<proteinExistence type="predicted"/>
<name>A0A4R3LEP3_9BACL</name>
<dbReference type="Proteomes" id="UP000294937">
    <property type="component" value="Unassembled WGS sequence"/>
</dbReference>
<sequence length="247" mass="27288">MEHSLFKVLDSVEGPQATFEVLQYQLESSQMQQNFYTSHNTPRQVRITLNNGAVMLEQGALHFMKGHISVDNSIGGAGGMFKKLASSMLTNESTFKPTYKGQGEIYLEPSTKHFVIYQLQNEEIIVDKGMFHACETSVDVGVAAVKNFSAAAKGGEGFFQTKLRGNGIAILESPVPLREIVKMNLNNERLQVDGNFAILRTGNIEFTVEKSAKTLLGSATTGEGWLQTFTGTGQVWLAPTEYLYRSY</sequence>
<accession>A0A4R3LEP3</accession>
<dbReference type="PANTHER" id="PTHR38074:SF1">
    <property type="entry name" value="ALTERED INHERITANCE OF MITOCHONDRIA PROTEIN 24, MITOCHONDRIAL"/>
    <property type="match status" value="1"/>
</dbReference>
<dbReference type="Gene3D" id="3.60.160.10">
    <property type="entry name" value="Mitochondrial biogenesis AIM24"/>
    <property type="match status" value="1"/>
</dbReference>
<dbReference type="PANTHER" id="PTHR38074">
    <property type="entry name" value="ALTERED INHERITANCE OF MITOCHONDRIA PROTEIN 24, MITOCHONDRIAL"/>
    <property type="match status" value="1"/>
</dbReference>
<dbReference type="AlphaFoldDB" id="A0A4R3LEP3"/>
<dbReference type="SUPFAM" id="SSF51219">
    <property type="entry name" value="TRAP-like"/>
    <property type="match status" value="1"/>
</dbReference>
<keyword evidence="2" id="KW-1185">Reference proteome</keyword>
<dbReference type="InterPro" id="IPR016031">
    <property type="entry name" value="Trp_RNA-bd_attenuator-like_dom"/>
</dbReference>
<evidence type="ECO:0000313" key="1">
    <source>
        <dbReference type="EMBL" id="TCS95926.1"/>
    </source>
</evidence>